<sequence length="258" mass="27940">MADDKAETKQKQRPKKQGLHGWKAAAAVFGCGTLAAFGVFGVIVMIAGLLVNTTSSGVDSPEYHAGVEQSGKPRESLEPGGLNLCDDYLTEISDINISEVASSSHSDDALESGYEAGDARMVSGACSFLVTPMYGVTSEWVLDFDYRAVIHSPDGDRDQSAQDIFSEVSSSAEDGFSSVESKGQRKWADSAHYFYGVAQGSVSRYMVVAQTRSAVYSVSFSGSSEDVEGGMVPEIDFERQSRDLIERLHGRFYRLIPR</sequence>
<evidence type="ECO:0000256" key="1">
    <source>
        <dbReference type="SAM" id="Phobius"/>
    </source>
</evidence>
<proteinExistence type="predicted"/>
<keyword evidence="1" id="KW-1133">Transmembrane helix</keyword>
<keyword evidence="1" id="KW-0812">Transmembrane</keyword>
<name>A0A841IPZ2_9ACTN</name>
<keyword evidence="1" id="KW-0472">Membrane</keyword>
<dbReference type="Proteomes" id="UP000536604">
    <property type="component" value="Unassembled WGS sequence"/>
</dbReference>
<dbReference type="RefSeq" id="WP_184291170.1">
    <property type="nucleotide sequence ID" value="NZ_JACHJO010000006.1"/>
</dbReference>
<reference evidence="2 3" key="1">
    <citation type="submission" date="2020-08" db="EMBL/GenBank/DDBJ databases">
        <title>Genomic Encyclopedia of Type Strains, Phase III (KMG-III): the genomes of soil and plant-associated and newly described type strains.</title>
        <authorList>
            <person name="Whitman W."/>
        </authorList>
    </citation>
    <scope>NUCLEOTIDE SEQUENCE [LARGE SCALE GENOMIC DNA]</scope>
    <source>
        <strain evidence="2 3">CECT 8712</strain>
    </source>
</reference>
<evidence type="ECO:0000313" key="3">
    <source>
        <dbReference type="Proteomes" id="UP000536604"/>
    </source>
</evidence>
<dbReference type="AlphaFoldDB" id="A0A841IPZ2"/>
<protein>
    <recommendedName>
        <fullName evidence="4">DUF3558 domain-containing protein</fullName>
    </recommendedName>
</protein>
<accession>A0A841IPZ2</accession>
<dbReference type="EMBL" id="JACHJO010000006">
    <property type="protein sequence ID" value="MBB6120260.1"/>
    <property type="molecule type" value="Genomic_DNA"/>
</dbReference>
<evidence type="ECO:0008006" key="4">
    <source>
        <dbReference type="Google" id="ProtNLM"/>
    </source>
</evidence>
<feature type="transmembrane region" description="Helical" evidence="1">
    <location>
        <begin position="21"/>
        <end position="51"/>
    </location>
</feature>
<keyword evidence="3" id="KW-1185">Reference proteome</keyword>
<gene>
    <name evidence="2" type="ORF">FHS13_002212</name>
</gene>
<comment type="caution">
    <text evidence="2">The sequence shown here is derived from an EMBL/GenBank/DDBJ whole genome shotgun (WGS) entry which is preliminary data.</text>
</comment>
<evidence type="ECO:0000313" key="2">
    <source>
        <dbReference type="EMBL" id="MBB6120260.1"/>
    </source>
</evidence>
<organism evidence="2 3">
    <name type="scientific">Nocardiopsis algeriensis</name>
    <dbReference type="NCBI Taxonomy" id="1478215"/>
    <lineage>
        <taxon>Bacteria</taxon>
        <taxon>Bacillati</taxon>
        <taxon>Actinomycetota</taxon>
        <taxon>Actinomycetes</taxon>
        <taxon>Streptosporangiales</taxon>
        <taxon>Nocardiopsidaceae</taxon>
        <taxon>Nocardiopsis</taxon>
    </lineage>
</organism>